<dbReference type="InterPro" id="IPR019912">
    <property type="entry name" value="FMN_Rdtase_MsuE-like"/>
</dbReference>
<dbReference type="InterPro" id="IPR051814">
    <property type="entry name" value="NAD(P)H-dep_FMN_reductase"/>
</dbReference>
<evidence type="ECO:0000256" key="2">
    <source>
        <dbReference type="ARBA" id="ARBA00022643"/>
    </source>
</evidence>
<protein>
    <submittedName>
        <fullName evidence="5">FMN reductase</fullName>
    </submittedName>
</protein>
<dbReference type="PANTHER" id="PTHR43408">
    <property type="entry name" value="FMN REDUCTASE (NADPH)"/>
    <property type="match status" value="1"/>
</dbReference>
<evidence type="ECO:0000313" key="5">
    <source>
        <dbReference type="EMBL" id="GAA1416936.1"/>
    </source>
</evidence>
<dbReference type="SUPFAM" id="SSF52218">
    <property type="entry name" value="Flavoproteins"/>
    <property type="match status" value="1"/>
</dbReference>
<dbReference type="InterPro" id="IPR005025">
    <property type="entry name" value="FMN_Rdtase-like_dom"/>
</dbReference>
<dbReference type="InterPro" id="IPR029039">
    <property type="entry name" value="Flavoprotein-like_sf"/>
</dbReference>
<evidence type="ECO:0000256" key="3">
    <source>
        <dbReference type="ARBA" id="ARBA00023002"/>
    </source>
</evidence>
<dbReference type="Proteomes" id="UP001501266">
    <property type="component" value="Unassembled WGS sequence"/>
</dbReference>
<keyword evidence="1" id="KW-0285">Flavoprotein</keyword>
<dbReference type="Pfam" id="PF03358">
    <property type="entry name" value="FMN_red"/>
    <property type="match status" value="1"/>
</dbReference>
<sequence length="228" mass="23750">MVGAGESRLRIVAVSGSLHRPSSTTALVGALAAAVAERVDAEVRLLELAHLGPLLGGVLSREALPAEAEEALVAIEGADLLVVGSPVYRASFTGLFKHLFDFVGQHALVDTPVLLAATGGSHRHALTIEHQLRPLFAFFQALTLPVGVYAASEEFEDGRVRCPEVLDRIEAAAVRALPYLGMVRARPAAGRQRAAVSSLGAPSSVVSAVTASEWASSASTRWVAGSVT</sequence>
<feature type="domain" description="NADPH-dependent FMN reductase-like" evidence="4">
    <location>
        <begin position="10"/>
        <end position="154"/>
    </location>
</feature>
<dbReference type="NCBIfam" id="TIGR03566">
    <property type="entry name" value="FMN_reduc_MsuE"/>
    <property type="match status" value="1"/>
</dbReference>
<reference evidence="5 6" key="1">
    <citation type="journal article" date="2019" name="Int. J. Syst. Evol. Microbiol.">
        <title>The Global Catalogue of Microorganisms (GCM) 10K type strain sequencing project: providing services to taxonomists for standard genome sequencing and annotation.</title>
        <authorList>
            <consortium name="The Broad Institute Genomics Platform"/>
            <consortium name="The Broad Institute Genome Sequencing Center for Infectious Disease"/>
            <person name="Wu L."/>
            <person name="Ma J."/>
        </authorList>
    </citation>
    <scope>NUCLEOTIDE SEQUENCE [LARGE SCALE GENOMIC DNA]</scope>
    <source>
        <strain evidence="5 6">JCM 12398</strain>
    </source>
</reference>
<keyword evidence="2" id="KW-0288">FMN</keyword>
<organism evidence="5 6">
    <name type="scientific">Agrococcus citreus</name>
    <dbReference type="NCBI Taxonomy" id="84643"/>
    <lineage>
        <taxon>Bacteria</taxon>
        <taxon>Bacillati</taxon>
        <taxon>Actinomycetota</taxon>
        <taxon>Actinomycetes</taxon>
        <taxon>Micrococcales</taxon>
        <taxon>Microbacteriaceae</taxon>
        <taxon>Agrococcus</taxon>
    </lineage>
</organism>
<dbReference type="Gene3D" id="3.40.50.360">
    <property type="match status" value="1"/>
</dbReference>
<evidence type="ECO:0000259" key="4">
    <source>
        <dbReference type="Pfam" id="PF03358"/>
    </source>
</evidence>
<evidence type="ECO:0000313" key="6">
    <source>
        <dbReference type="Proteomes" id="UP001501266"/>
    </source>
</evidence>
<gene>
    <name evidence="5" type="primary">msuE</name>
    <name evidence="5" type="ORF">GCM10009640_00220</name>
</gene>
<evidence type="ECO:0000256" key="1">
    <source>
        <dbReference type="ARBA" id="ARBA00022630"/>
    </source>
</evidence>
<dbReference type="RefSeq" id="WP_343916125.1">
    <property type="nucleotide sequence ID" value="NZ_BAAAKK010000001.1"/>
</dbReference>
<dbReference type="PANTHER" id="PTHR43408:SF2">
    <property type="entry name" value="FMN REDUCTASE (NADPH)"/>
    <property type="match status" value="1"/>
</dbReference>
<name>A0ABN1YQJ4_9MICO</name>
<keyword evidence="6" id="KW-1185">Reference proteome</keyword>
<keyword evidence="3" id="KW-0560">Oxidoreductase</keyword>
<comment type="caution">
    <text evidence="5">The sequence shown here is derived from an EMBL/GenBank/DDBJ whole genome shotgun (WGS) entry which is preliminary data.</text>
</comment>
<accession>A0ABN1YQJ4</accession>
<proteinExistence type="predicted"/>
<dbReference type="EMBL" id="BAAAKK010000001">
    <property type="protein sequence ID" value="GAA1416936.1"/>
    <property type="molecule type" value="Genomic_DNA"/>
</dbReference>